<evidence type="ECO:0000256" key="7">
    <source>
        <dbReference type="SAM" id="MobiDB-lite"/>
    </source>
</evidence>
<protein>
    <submittedName>
        <fullName evidence="10">And other transporter-domain-containing protein</fullName>
    </submittedName>
</protein>
<evidence type="ECO:0000256" key="6">
    <source>
        <dbReference type="ARBA" id="ARBA00023136"/>
    </source>
</evidence>
<feature type="transmembrane region" description="Helical" evidence="8">
    <location>
        <begin position="394"/>
        <end position="412"/>
    </location>
</feature>
<evidence type="ECO:0000313" key="11">
    <source>
        <dbReference type="Proteomes" id="UP000193218"/>
    </source>
</evidence>
<feature type="transmembrane region" description="Helical" evidence="8">
    <location>
        <begin position="424"/>
        <end position="443"/>
    </location>
</feature>
<keyword evidence="11" id="KW-1185">Reference proteome</keyword>
<feature type="transmembrane region" description="Helical" evidence="8">
    <location>
        <begin position="364"/>
        <end position="382"/>
    </location>
</feature>
<evidence type="ECO:0000256" key="1">
    <source>
        <dbReference type="ARBA" id="ARBA00004141"/>
    </source>
</evidence>
<dbReference type="RefSeq" id="XP_021871501.1">
    <property type="nucleotide sequence ID" value="XM_022013344.1"/>
</dbReference>
<dbReference type="Gene3D" id="1.20.1250.20">
    <property type="entry name" value="MFS general substrate transporter like domains"/>
    <property type="match status" value="1"/>
</dbReference>
<dbReference type="OrthoDB" id="6133115at2759"/>
<dbReference type="Pfam" id="PF00083">
    <property type="entry name" value="Sugar_tr"/>
    <property type="match status" value="1"/>
</dbReference>
<dbReference type="GeneID" id="33555152"/>
<dbReference type="InterPro" id="IPR005828">
    <property type="entry name" value="MFS_sugar_transport-like"/>
</dbReference>
<dbReference type="GO" id="GO:0005351">
    <property type="term" value="F:carbohydrate:proton symporter activity"/>
    <property type="evidence" value="ECO:0007669"/>
    <property type="project" value="TreeGrafter"/>
</dbReference>
<organism evidence="10 11">
    <name type="scientific">Kockovaella imperatae</name>
    <dbReference type="NCBI Taxonomy" id="4999"/>
    <lineage>
        <taxon>Eukaryota</taxon>
        <taxon>Fungi</taxon>
        <taxon>Dikarya</taxon>
        <taxon>Basidiomycota</taxon>
        <taxon>Agaricomycotina</taxon>
        <taxon>Tremellomycetes</taxon>
        <taxon>Tremellales</taxon>
        <taxon>Cuniculitremaceae</taxon>
        <taxon>Kockovaella</taxon>
    </lineage>
</organism>
<dbReference type="PANTHER" id="PTHR48022">
    <property type="entry name" value="PLASTIDIC GLUCOSE TRANSPORTER 4"/>
    <property type="match status" value="1"/>
</dbReference>
<gene>
    <name evidence="10" type="ORF">BD324DRAFT_578883</name>
</gene>
<feature type="compositionally biased region" description="Basic and acidic residues" evidence="7">
    <location>
        <begin position="1"/>
        <end position="12"/>
    </location>
</feature>
<keyword evidence="6 8" id="KW-0472">Membrane</keyword>
<dbReference type="FunFam" id="1.20.1250.20:FF:000134">
    <property type="entry name" value="MFS sugar transporter protein"/>
    <property type="match status" value="1"/>
</dbReference>
<feature type="transmembrane region" description="Helical" evidence="8">
    <location>
        <begin position="490"/>
        <end position="509"/>
    </location>
</feature>
<evidence type="ECO:0000313" key="10">
    <source>
        <dbReference type="EMBL" id="ORX37514.1"/>
    </source>
</evidence>
<feature type="transmembrane region" description="Helical" evidence="8">
    <location>
        <begin position="463"/>
        <end position="483"/>
    </location>
</feature>
<dbReference type="PROSITE" id="PS50850">
    <property type="entry name" value="MFS"/>
    <property type="match status" value="1"/>
</dbReference>
<evidence type="ECO:0000256" key="2">
    <source>
        <dbReference type="ARBA" id="ARBA00010992"/>
    </source>
</evidence>
<dbReference type="AlphaFoldDB" id="A0A1Y1UJ49"/>
<feature type="transmembrane region" description="Helical" evidence="8">
    <location>
        <begin position="232"/>
        <end position="254"/>
    </location>
</feature>
<feature type="transmembrane region" description="Helical" evidence="8">
    <location>
        <begin position="116"/>
        <end position="137"/>
    </location>
</feature>
<comment type="subcellular location">
    <subcellularLocation>
        <location evidence="1">Membrane</location>
        <topology evidence="1">Multi-pass membrane protein</topology>
    </subcellularLocation>
</comment>
<comment type="caution">
    <text evidence="10">The sequence shown here is derived from an EMBL/GenBank/DDBJ whole genome shotgun (WGS) entry which is preliminary data.</text>
</comment>
<evidence type="ECO:0000259" key="9">
    <source>
        <dbReference type="PROSITE" id="PS50850"/>
    </source>
</evidence>
<dbReference type="InterPro" id="IPR050360">
    <property type="entry name" value="MFS_Sugar_Transporters"/>
</dbReference>
<dbReference type="InParanoid" id="A0A1Y1UJ49"/>
<feature type="transmembrane region" description="Helical" evidence="8">
    <location>
        <begin position="72"/>
        <end position="96"/>
    </location>
</feature>
<name>A0A1Y1UJ49_9TREE</name>
<feature type="domain" description="Major facilitator superfamily (MFS) profile" evidence="9">
    <location>
        <begin position="75"/>
        <end position="513"/>
    </location>
</feature>
<dbReference type="GO" id="GO:0016020">
    <property type="term" value="C:membrane"/>
    <property type="evidence" value="ECO:0007669"/>
    <property type="project" value="UniProtKB-SubCell"/>
</dbReference>
<evidence type="ECO:0000256" key="3">
    <source>
        <dbReference type="ARBA" id="ARBA00022448"/>
    </source>
</evidence>
<dbReference type="Proteomes" id="UP000193218">
    <property type="component" value="Unassembled WGS sequence"/>
</dbReference>
<dbReference type="EMBL" id="NBSH01000005">
    <property type="protein sequence ID" value="ORX37514.1"/>
    <property type="molecule type" value="Genomic_DNA"/>
</dbReference>
<evidence type="ECO:0000256" key="4">
    <source>
        <dbReference type="ARBA" id="ARBA00022692"/>
    </source>
</evidence>
<dbReference type="InterPro" id="IPR020846">
    <property type="entry name" value="MFS_dom"/>
</dbReference>
<comment type="similarity">
    <text evidence="2">Belongs to the major facilitator superfamily. Sugar transporter (TC 2.A.1.1) family.</text>
</comment>
<evidence type="ECO:0000256" key="5">
    <source>
        <dbReference type="ARBA" id="ARBA00022989"/>
    </source>
</evidence>
<keyword evidence="5 8" id="KW-1133">Transmembrane helix</keyword>
<dbReference type="InterPro" id="IPR036259">
    <property type="entry name" value="MFS_trans_sf"/>
</dbReference>
<dbReference type="SUPFAM" id="SSF103473">
    <property type="entry name" value="MFS general substrate transporter"/>
    <property type="match status" value="1"/>
</dbReference>
<feature type="transmembrane region" description="Helical" evidence="8">
    <location>
        <begin position="208"/>
        <end position="226"/>
    </location>
</feature>
<keyword evidence="3" id="KW-0813">Transport</keyword>
<reference evidence="10 11" key="1">
    <citation type="submission" date="2017-03" db="EMBL/GenBank/DDBJ databases">
        <title>Widespread Adenine N6-methylation of Active Genes in Fungi.</title>
        <authorList>
            <consortium name="DOE Joint Genome Institute"/>
            <person name="Mondo S.J."/>
            <person name="Dannebaum R.O."/>
            <person name="Kuo R.C."/>
            <person name="Louie K.B."/>
            <person name="Bewick A.J."/>
            <person name="Labutti K."/>
            <person name="Haridas S."/>
            <person name="Kuo A."/>
            <person name="Salamov A."/>
            <person name="Ahrendt S.R."/>
            <person name="Lau R."/>
            <person name="Bowen B.P."/>
            <person name="Lipzen A."/>
            <person name="Sullivan W."/>
            <person name="Andreopoulos W.B."/>
            <person name="Clum A."/>
            <person name="Lindquist E."/>
            <person name="Daum C."/>
            <person name="Northen T.R."/>
            <person name="Ramamoorthy G."/>
            <person name="Schmitz R.J."/>
            <person name="Gryganskyi A."/>
            <person name="Culley D."/>
            <person name="Magnuson J."/>
            <person name="James T.Y."/>
            <person name="O'Malley M.A."/>
            <person name="Stajich J.E."/>
            <person name="Spatafora J.W."/>
            <person name="Visel A."/>
            <person name="Grigoriev I.V."/>
        </authorList>
    </citation>
    <scope>NUCLEOTIDE SEQUENCE [LARGE SCALE GENOMIC DNA]</scope>
    <source>
        <strain evidence="10 11">NRRL Y-17943</strain>
    </source>
</reference>
<dbReference type="PANTHER" id="PTHR48022:SF79">
    <property type="entry name" value="LACTOSE PERMEASE, PUTATIVE (AFU_ORTHOLOGUE AFUA_6G01860)-RELATED"/>
    <property type="match status" value="1"/>
</dbReference>
<accession>A0A1Y1UJ49</accession>
<feature type="region of interest" description="Disordered" evidence="7">
    <location>
        <begin position="1"/>
        <end position="25"/>
    </location>
</feature>
<evidence type="ECO:0000256" key="8">
    <source>
        <dbReference type="SAM" id="Phobius"/>
    </source>
</evidence>
<keyword evidence="4 8" id="KW-0812">Transmembrane</keyword>
<sequence>MSDQYNKDRDITQAEDEKDANPQHLEHEGGTLEHVLQKHLHGTGLEDRQTALELAMNADPGPNKISWRYIRLWLIVFLMCMNQGDGGFDGTLVGSINSMAQYQSYFNLGGEASTKAGVVYGIGIAGTIASFFPSYWVPDRFGRRKAMFFGNILPIIGNVLSGCAHNYPTLLAARVLGGMGFVGGAPQAYLAEISPPAWRGRIMGFYNSSYYIGQIIGTGICIPFGLSHSNMAWRIPFVLQAVPLVILMASIFTIPESPRWLYAAGRKEEAQKVLAYFHSRDNDVNSPLIQLEMQEIVAQISLDGGDKRWWDFKPLFNSRANTYRFLLGLMNMYGSQFAGNGAITNWLPALLKNAGITSTNKQRVYTFANSITSMTGAMIGTWTVDHIGRRPLMLWASGSCGVNMAIVAGLLSKINPDNPARTKAGIAFLMLHMVYFSIGWTPLQSLYPFEVISYENRQKANALRNICYIVVSAFNSFALPVILNQAPWKPYVMFLGFNVIIFTVIWIWAVETKQLSLEDLDEVFASPNPKKTSLALVREAKIMARNELAHA</sequence>
<proteinExistence type="inferred from homology"/>